<organism evidence="1 2">
    <name type="scientific">Diploptera punctata</name>
    <name type="common">Pacific beetle cockroach</name>
    <dbReference type="NCBI Taxonomy" id="6984"/>
    <lineage>
        <taxon>Eukaryota</taxon>
        <taxon>Metazoa</taxon>
        <taxon>Ecdysozoa</taxon>
        <taxon>Arthropoda</taxon>
        <taxon>Hexapoda</taxon>
        <taxon>Insecta</taxon>
        <taxon>Pterygota</taxon>
        <taxon>Neoptera</taxon>
        <taxon>Polyneoptera</taxon>
        <taxon>Dictyoptera</taxon>
        <taxon>Blattodea</taxon>
        <taxon>Blaberoidea</taxon>
        <taxon>Blaberidae</taxon>
        <taxon>Diplopterinae</taxon>
        <taxon>Diploptera</taxon>
    </lineage>
</organism>
<keyword evidence="2" id="KW-1185">Reference proteome</keyword>
<reference evidence="1" key="1">
    <citation type="journal article" date="2023" name="IScience">
        <title>Live-bearing cockroach genome reveals convergent evolutionary mechanisms linked to viviparity in insects and beyond.</title>
        <authorList>
            <person name="Fouks B."/>
            <person name="Harrison M.C."/>
            <person name="Mikhailova A.A."/>
            <person name="Marchal E."/>
            <person name="English S."/>
            <person name="Carruthers M."/>
            <person name="Jennings E.C."/>
            <person name="Chiamaka E.L."/>
            <person name="Frigard R.A."/>
            <person name="Pippel M."/>
            <person name="Attardo G.M."/>
            <person name="Benoit J.B."/>
            <person name="Bornberg-Bauer E."/>
            <person name="Tobe S.S."/>
        </authorList>
    </citation>
    <scope>NUCLEOTIDE SEQUENCE</scope>
    <source>
        <strain evidence="1">Stay&amp;Tobe</strain>
    </source>
</reference>
<evidence type="ECO:0000313" key="2">
    <source>
        <dbReference type="Proteomes" id="UP001233999"/>
    </source>
</evidence>
<dbReference type="EMBL" id="JASPKZ010003449">
    <property type="protein sequence ID" value="KAJ9593300.1"/>
    <property type="molecule type" value="Genomic_DNA"/>
</dbReference>
<feature type="non-terminal residue" evidence="1">
    <location>
        <position position="120"/>
    </location>
</feature>
<reference evidence="1" key="2">
    <citation type="submission" date="2023-05" db="EMBL/GenBank/DDBJ databases">
        <authorList>
            <person name="Fouks B."/>
        </authorList>
    </citation>
    <scope>NUCLEOTIDE SEQUENCE</scope>
    <source>
        <strain evidence="1">Stay&amp;Tobe</strain>
        <tissue evidence="1">Testes</tissue>
    </source>
</reference>
<gene>
    <name evidence="1" type="ORF">L9F63_015175</name>
</gene>
<protein>
    <submittedName>
        <fullName evidence="1">Uncharacterized protein</fullName>
    </submittedName>
</protein>
<name>A0AAD8A667_DIPPU</name>
<evidence type="ECO:0000313" key="1">
    <source>
        <dbReference type="EMBL" id="KAJ9593300.1"/>
    </source>
</evidence>
<feature type="non-terminal residue" evidence="1">
    <location>
        <position position="1"/>
    </location>
</feature>
<comment type="caution">
    <text evidence="1">The sequence shown here is derived from an EMBL/GenBank/DDBJ whole genome shotgun (WGS) entry which is preliminary data.</text>
</comment>
<dbReference type="AlphaFoldDB" id="A0AAD8A667"/>
<proteinExistence type="predicted"/>
<accession>A0AAD8A667</accession>
<sequence length="120" mass="14245">SVHIHATTDSQLYNLKPTFYPFPPWRYWYILCRGNSLKKLFCTYFTKTSSSTAATIRHGLRSFWQVEPHFIIVHTLYDSSKLSVYPIVLKVLLLFKFYEFLMAAQNMLTIEYTVKITKFM</sequence>
<dbReference type="Proteomes" id="UP001233999">
    <property type="component" value="Unassembled WGS sequence"/>
</dbReference>